<dbReference type="PANTHER" id="PTHR10948:SF23">
    <property type="entry name" value="TRANSPOSASE INSI FOR INSERTION SEQUENCE ELEMENT IS30A-RELATED"/>
    <property type="match status" value="1"/>
</dbReference>
<evidence type="ECO:0000313" key="2">
    <source>
        <dbReference type="EMBL" id="MBY4798279.1"/>
    </source>
</evidence>
<dbReference type="Gene3D" id="3.30.420.10">
    <property type="entry name" value="Ribonuclease H-like superfamily/Ribonuclease H"/>
    <property type="match status" value="1"/>
</dbReference>
<dbReference type="EMBL" id="JAIMFO010000009">
    <property type="protein sequence ID" value="MBY4798279.1"/>
    <property type="molecule type" value="Genomic_DNA"/>
</dbReference>
<dbReference type="RefSeq" id="WP_222200002.1">
    <property type="nucleotide sequence ID" value="NZ_JAIMFO010000009.1"/>
</dbReference>
<gene>
    <name evidence="2" type="ORF">K6V98_07965</name>
</gene>
<dbReference type="InterPro" id="IPR012337">
    <property type="entry name" value="RNaseH-like_sf"/>
</dbReference>
<feature type="domain" description="Integrase catalytic" evidence="1">
    <location>
        <begin position="47"/>
        <end position="219"/>
    </location>
</feature>
<keyword evidence="3" id="KW-1185">Reference proteome</keyword>
<dbReference type="Proteomes" id="UP000700908">
    <property type="component" value="Unassembled WGS sequence"/>
</dbReference>
<dbReference type="PROSITE" id="PS50994">
    <property type="entry name" value="INTEGRASE"/>
    <property type="match status" value="1"/>
</dbReference>
<protein>
    <submittedName>
        <fullName evidence="2">IS30 family transposase</fullName>
    </submittedName>
</protein>
<comment type="caution">
    <text evidence="2">The sequence shown here is derived from an EMBL/GenBank/DDBJ whole genome shotgun (WGS) entry which is preliminary data.</text>
</comment>
<dbReference type="InterPro" id="IPR053392">
    <property type="entry name" value="Transposase_IS30-like"/>
</dbReference>
<sequence>MVLSTTGGCVLITILISYTDLPLPRRRRQAYADVLRHSHNNIQGTSIEERPKSVGTRAEFGHWEGDLIVGTRGTRTVCLTLLERKTRYVVATLLPTRHAAGVVRAIDNLEAMLKDRFSDVFKSITFDNGSEFSDFKSIERSCADASRTRTKVYYAHPYRSGERGSNENANGLLRRAGLRKGKDLGKIPAKVFDRAVRWVNELPRSIFYYAPALEMFEAEIGMQLIL</sequence>
<reference evidence="2 3" key="1">
    <citation type="submission" date="2021-08" db="EMBL/GenBank/DDBJ databases">
        <title>Collinsella faecalis sp. nov. isolated from swine faeces.</title>
        <authorList>
            <person name="Oh B.S."/>
            <person name="Lee J.H."/>
        </authorList>
    </citation>
    <scope>NUCLEOTIDE SEQUENCE [LARGE SCALE GENOMIC DNA]</scope>
    <source>
        <strain evidence="2 3">AGMB00827</strain>
    </source>
</reference>
<evidence type="ECO:0000313" key="3">
    <source>
        <dbReference type="Proteomes" id="UP000700908"/>
    </source>
</evidence>
<dbReference type="PANTHER" id="PTHR10948">
    <property type="entry name" value="TRANSPOSASE"/>
    <property type="match status" value="1"/>
</dbReference>
<dbReference type="InterPro" id="IPR051917">
    <property type="entry name" value="Transposase-Integrase"/>
</dbReference>
<dbReference type="NCBIfam" id="NF033563">
    <property type="entry name" value="transpos_IS30"/>
    <property type="match status" value="1"/>
</dbReference>
<dbReference type="SUPFAM" id="SSF53098">
    <property type="entry name" value="Ribonuclease H-like"/>
    <property type="match status" value="1"/>
</dbReference>
<dbReference type="InterPro" id="IPR001584">
    <property type="entry name" value="Integrase_cat-core"/>
</dbReference>
<proteinExistence type="predicted"/>
<dbReference type="InterPro" id="IPR036397">
    <property type="entry name" value="RNaseH_sf"/>
</dbReference>
<accession>A0ABS7MLP1</accession>
<name>A0ABS7MLP1_9ACTN</name>
<evidence type="ECO:0000259" key="1">
    <source>
        <dbReference type="PROSITE" id="PS50994"/>
    </source>
</evidence>
<organism evidence="2 3">
    <name type="scientific">Collinsella ureilytica</name>
    <dbReference type="NCBI Taxonomy" id="2869515"/>
    <lineage>
        <taxon>Bacteria</taxon>
        <taxon>Bacillati</taxon>
        <taxon>Actinomycetota</taxon>
        <taxon>Coriobacteriia</taxon>
        <taxon>Coriobacteriales</taxon>
        <taxon>Coriobacteriaceae</taxon>
        <taxon>Collinsella</taxon>
    </lineage>
</organism>